<feature type="transmembrane region" description="Helical" evidence="6">
    <location>
        <begin position="94"/>
        <end position="114"/>
    </location>
</feature>
<accession>A0A3R7HKM0</accession>
<evidence type="ECO:0000313" key="8">
    <source>
        <dbReference type="EMBL" id="RKF50269.1"/>
    </source>
</evidence>
<feature type="transmembrane region" description="Helical" evidence="6">
    <location>
        <begin position="64"/>
        <end position="87"/>
    </location>
</feature>
<keyword evidence="5 6" id="KW-0472">Membrane</keyword>
<comment type="subcellular location">
    <subcellularLocation>
        <location evidence="1">Membrane</location>
        <topology evidence="1">Multi-pass membrane protein</topology>
    </subcellularLocation>
</comment>
<protein>
    <submittedName>
        <fullName evidence="8">MFS transporter</fullName>
    </submittedName>
</protein>
<evidence type="ECO:0000256" key="1">
    <source>
        <dbReference type="ARBA" id="ARBA00004141"/>
    </source>
</evidence>
<feature type="domain" description="Major facilitator superfamily (MFS) profile" evidence="7">
    <location>
        <begin position="29"/>
        <end position="435"/>
    </location>
</feature>
<feature type="transmembrane region" description="Helical" evidence="6">
    <location>
        <begin position="120"/>
        <end position="145"/>
    </location>
</feature>
<feature type="transmembrane region" description="Helical" evidence="6">
    <location>
        <begin position="322"/>
        <end position="341"/>
    </location>
</feature>
<dbReference type="PANTHER" id="PTHR43791:SF36">
    <property type="entry name" value="TRANSPORTER, PUTATIVE (AFU_ORTHOLOGUE AFUA_6G08340)-RELATED"/>
    <property type="match status" value="1"/>
</dbReference>
<keyword evidence="3 6" id="KW-0812">Transmembrane</keyword>
<feature type="transmembrane region" description="Helical" evidence="6">
    <location>
        <begin position="254"/>
        <end position="275"/>
    </location>
</feature>
<evidence type="ECO:0000256" key="6">
    <source>
        <dbReference type="SAM" id="Phobius"/>
    </source>
</evidence>
<evidence type="ECO:0000259" key="7">
    <source>
        <dbReference type="PROSITE" id="PS50850"/>
    </source>
</evidence>
<evidence type="ECO:0000256" key="5">
    <source>
        <dbReference type="ARBA" id="ARBA00023136"/>
    </source>
</evidence>
<name>A0A3R7HKM0_9BURK</name>
<dbReference type="PROSITE" id="PS50850">
    <property type="entry name" value="MFS"/>
    <property type="match status" value="1"/>
</dbReference>
<dbReference type="SUPFAM" id="SSF103473">
    <property type="entry name" value="MFS general substrate transporter"/>
    <property type="match status" value="1"/>
</dbReference>
<dbReference type="PANTHER" id="PTHR43791">
    <property type="entry name" value="PERMEASE-RELATED"/>
    <property type="match status" value="1"/>
</dbReference>
<dbReference type="CDD" id="cd17319">
    <property type="entry name" value="MFS_ExuT_GudP_like"/>
    <property type="match status" value="1"/>
</dbReference>
<gene>
    <name evidence="8" type="ORF">BCY88_15130</name>
</gene>
<feature type="transmembrane region" description="Helical" evidence="6">
    <location>
        <begin position="379"/>
        <end position="401"/>
    </location>
</feature>
<dbReference type="InterPro" id="IPR011701">
    <property type="entry name" value="MFS"/>
</dbReference>
<dbReference type="Proteomes" id="UP000283709">
    <property type="component" value="Unassembled WGS sequence"/>
</dbReference>
<feature type="transmembrane region" description="Helical" evidence="6">
    <location>
        <begin position="187"/>
        <end position="210"/>
    </location>
</feature>
<dbReference type="FunFam" id="1.20.1250.20:FF:000018">
    <property type="entry name" value="MFS transporter permease"/>
    <property type="match status" value="1"/>
</dbReference>
<feature type="transmembrane region" description="Helical" evidence="6">
    <location>
        <begin position="29"/>
        <end position="52"/>
    </location>
</feature>
<evidence type="ECO:0000256" key="4">
    <source>
        <dbReference type="ARBA" id="ARBA00022989"/>
    </source>
</evidence>
<reference evidence="8 9" key="1">
    <citation type="submission" date="2016-07" db="EMBL/GenBank/DDBJ databases">
        <title>Genome analysis of Burkholderia fungorum ES3-20.</title>
        <authorList>
            <person name="Xu D."/>
            <person name="Yao R."/>
            <person name="Zheng S."/>
        </authorList>
    </citation>
    <scope>NUCLEOTIDE SEQUENCE [LARGE SCALE GENOMIC DNA]</scope>
    <source>
        <strain evidence="8 9">ES3-20</strain>
    </source>
</reference>
<evidence type="ECO:0000256" key="2">
    <source>
        <dbReference type="ARBA" id="ARBA00022448"/>
    </source>
</evidence>
<feature type="transmembrane region" description="Helical" evidence="6">
    <location>
        <begin position="157"/>
        <end position="175"/>
    </location>
</feature>
<keyword evidence="4 6" id="KW-1133">Transmembrane helix</keyword>
<feature type="transmembrane region" description="Helical" evidence="6">
    <location>
        <begin position="413"/>
        <end position="433"/>
    </location>
</feature>
<evidence type="ECO:0000256" key="3">
    <source>
        <dbReference type="ARBA" id="ARBA00022692"/>
    </source>
</evidence>
<dbReference type="EMBL" id="MCAS01000002">
    <property type="protein sequence ID" value="RKF50269.1"/>
    <property type="molecule type" value="Genomic_DNA"/>
</dbReference>
<feature type="transmembrane region" description="Helical" evidence="6">
    <location>
        <begin position="347"/>
        <end position="367"/>
    </location>
</feature>
<dbReference type="InterPro" id="IPR020846">
    <property type="entry name" value="MFS_dom"/>
</dbReference>
<dbReference type="Gene3D" id="1.20.1250.20">
    <property type="entry name" value="MFS general substrate transporter like domains"/>
    <property type="match status" value="2"/>
</dbReference>
<feature type="transmembrane region" description="Helical" evidence="6">
    <location>
        <begin position="290"/>
        <end position="310"/>
    </location>
</feature>
<dbReference type="AlphaFoldDB" id="A0A3R7HKM0"/>
<dbReference type="Pfam" id="PF07690">
    <property type="entry name" value="MFS_1"/>
    <property type="match status" value="1"/>
</dbReference>
<evidence type="ECO:0000313" key="9">
    <source>
        <dbReference type="Proteomes" id="UP000283709"/>
    </source>
</evidence>
<keyword evidence="2" id="KW-0813">Transport</keyword>
<dbReference type="GO" id="GO:0016020">
    <property type="term" value="C:membrane"/>
    <property type="evidence" value="ECO:0007669"/>
    <property type="project" value="UniProtKB-SubCell"/>
</dbReference>
<dbReference type="InterPro" id="IPR036259">
    <property type="entry name" value="MFS_trans_sf"/>
</dbReference>
<comment type="caution">
    <text evidence="8">The sequence shown here is derived from an EMBL/GenBank/DDBJ whole genome shotgun (WGS) entry which is preliminary data.</text>
</comment>
<sequence>MSGGNQSRATPAASALEEDRVYRKITRRLVPIIFVAYLFAFLDRINIGYAQLQMKQALGFSDAVYGFGAGVFFISYLLLEVPSNLLFERIGARLTFLRIMVLWGLASAATMFVSTPLQFYVLRFLLGAFEAGFFPGIILYLTWWYPSARRARVTGQFLFAMPIAGVLGGPLSGWIMSNLDGVASLGGWQWCFLLEGLPTVALGVLCYAMLANRPGDAKWLDTHEKNVVLSAMAADEAQDAGHGRLRDAFIDPRIYAIALIYFSAACGAYTFSFWLPTMIKALGVQQIGHIGWYSMLPYAFGAAGMLLLPWSSDRRRERRWHLALAYVLGACALAATTLTGASLAVSLALLCVSAFFVFGAGAVFWAVPPTYLSGKALAPGIAVVSSLGVLGGLISPTLIGFVKTVTGNLHNGLYVMSAVLVLGAVTCLVGLSARAVRVGMSPNAAAAPHGKSATTR</sequence>
<proteinExistence type="predicted"/>
<organism evidence="8 9">
    <name type="scientific">Paraburkholderia fungorum</name>
    <dbReference type="NCBI Taxonomy" id="134537"/>
    <lineage>
        <taxon>Bacteria</taxon>
        <taxon>Pseudomonadati</taxon>
        <taxon>Pseudomonadota</taxon>
        <taxon>Betaproteobacteria</taxon>
        <taxon>Burkholderiales</taxon>
        <taxon>Burkholderiaceae</taxon>
        <taxon>Paraburkholderia</taxon>
    </lineage>
</organism>
<dbReference type="GO" id="GO:0022857">
    <property type="term" value="F:transmembrane transporter activity"/>
    <property type="evidence" value="ECO:0007669"/>
    <property type="project" value="InterPro"/>
</dbReference>